<name>A0AAD7A8B9_9AGAR</name>
<evidence type="ECO:0000259" key="3">
    <source>
        <dbReference type="PROSITE" id="PS51186"/>
    </source>
</evidence>
<evidence type="ECO:0000313" key="5">
    <source>
        <dbReference type="Proteomes" id="UP001218218"/>
    </source>
</evidence>
<dbReference type="Gene3D" id="3.40.630.30">
    <property type="match status" value="1"/>
</dbReference>
<dbReference type="CDD" id="cd04301">
    <property type="entry name" value="NAT_SF"/>
    <property type="match status" value="1"/>
</dbReference>
<comment type="caution">
    <text evidence="4">The sequence shown here is derived from an EMBL/GenBank/DDBJ whole genome shotgun (WGS) entry which is preliminary data.</text>
</comment>
<keyword evidence="5" id="KW-1185">Reference proteome</keyword>
<dbReference type="InterPro" id="IPR000182">
    <property type="entry name" value="GNAT_dom"/>
</dbReference>
<dbReference type="PANTHER" id="PTHR43877:SF2">
    <property type="entry name" value="AMINOALKYLPHOSPHONATE N-ACETYLTRANSFERASE-RELATED"/>
    <property type="match status" value="1"/>
</dbReference>
<evidence type="ECO:0000256" key="1">
    <source>
        <dbReference type="ARBA" id="ARBA00022679"/>
    </source>
</evidence>
<dbReference type="Pfam" id="PF00583">
    <property type="entry name" value="Acetyltransf_1"/>
    <property type="match status" value="1"/>
</dbReference>
<gene>
    <name evidence="4" type="ORF">DFH08DRAFT_860141</name>
</gene>
<accession>A0AAD7A8B9</accession>
<protein>
    <submittedName>
        <fullName evidence="4">Acetyltransferase</fullName>
    </submittedName>
</protein>
<dbReference type="PANTHER" id="PTHR43877">
    <property type="entry name" value="AMINOALKYLPHOSPHONATE N-ACETYLTRANSFERASE-RELATED-RELATED"/>
    <property type="match status" value="1"/>
</dbReference>
<dbReference type="EMBL" id="JARIHO010000013">
    <property type="protein sequence ID" value="KAJ7351285.1"/>
    <property type="molecule type" value="Genomic_DNA"/>
</dbReference>
<dbReference type="InterPro" id="IPR050832">
    <property type="entry name" value="Bact_Acetyltransf"/>
</dbReference>
<dbReference type="SUPFAM" id="SSF55729">
    <property type="entry name" value="Acyl-CoA N-acyltransferases (Nat)"/>
    <property type="match status" value="1"/>
</dbReference>
<evidence type="ECO:0000313" key="4">
    <source>
        <dbReference type="EMBL" id="KAJ7351285.1"/>
    </source>
</evidence>
<feature type="domain" description="N-acetyltransferase" evidence="3">
    <location>
        <begin position="15"/>
        <end position="156"/>
    </location>
</feature>
<dbReference type="Proteomes" id="UP001218218">
    <property type="component" value="Unassembled WGS sequence"/>
</dbReference>
<dbReference type="AlphaFoldDB" id="A0AAD7A8B9"/>
<evidence type="ECO:0000256" key="2">
    <source>
        <dbReference type="ARBA" id="ARBA00023315"/>
    </source>
</evidence>
<dbReference type="InterPro" id="IPR016181">
    <property type="entry name" value="Acyl_CoA_acyltransferase"/>
</dbReference>
<dbReference type="PROSITE" id="PS51186">
    <property type="entry name" value="GNAT"/>
    <property type="match status" value="1"/>
</dbReference>
<reference evidence="4" key="1">
    <citation type="submission" date="2023-03" db="EMBL/GenBank/DDBJ databases">
        <title>Massive genome expansion in bonnet fungi (Mycena s.s.) driven by repeated elements and novel gene families across ecological guilds.</title>
        <authorList>
            <consortium name="Lawrence Berkeley National Laboratory"/>
            <person name="Harder C.B."/>
            <person name="Miyauchi S."/>
            <person name="Viragh M."/>
            <person name="Kuo A."/>
            <person name="Thoen E."/>
            <person name="Andreopoulos B."/>
            <person name="Lu D."/>
            <person name="Skrede I."/>
            <person name="Drula E."/>
            <person name="Henrissat B."/>
            <person name="Morin E."/>
            <person name="Kohler A."/>
            <person name="Barry K."/>
            <person name="LaButti K."/>
            <person name="Morin E."/>
            <person name="Salamov A."/>
            <person name="Lipzen A."/>
            <person name="Mereny Z."/>
            <person name="Hegedus B."/>
            <person name="Baldrian P."/>
            <person name="Stursova M."/>
            <person name="Weitz H."/>
            <person name="Taylor A."/>
            <person name="Grigoriev I.V."/>
            <person name="Nagy L.G."/>
            <person name="Martin F."/>
            <person name="Kauserud H."/>
        </authorList>
    </citation>
    <scope>NUCLEOTIDE SEQUENCE</scope>
    <source>
        <strain evidence="4">CBHHK002</strain>
    </source>
</reference>
<keyword evidence="1" id="KW-0808">Transferase</keyword>
<proteinExistence type="predicted"/>
<dbReference type="GO" id="GO:0016747">
    <property type="term" value="F:acyltransferase activity, transferring groups other than amino-acyl groups"/>
    <property type="evidence" value="ECO:0007669"/>
    <property type="project" value="InterPro"/>
</dbReference>
<sequence>MSLVVFDPTNSKHTALIPSFADIHIQCIEIDETIATFMPPLNRHVIIDWWKERAFDAAEGKRVIIMAFSEDTDGAEQLAGFVILYRPLIEPSPFRGTVEKLLVSPKFRRQGLARKLMEKLEEEAKARGQTLLTLDTTTGGSAEMVYPKLGYIQVLV</sequence>
<organism evidence="4 5">
    <name type="scientific">Mycena albidolilacea</name>
    <dbReference type="NCBI Taxonomy" id="1033008"/>
    <lineage>
        <taxon>Eukaryota</taxon>
        <taxon>Fungi</taxon>
        <taxon>Dikarya</taxon>
        <taxon>Basidiomycota</taxon>
        <taxon>Agaricomycotina</taxon>
        <taxon>Agaricomycetes</taxon>
        <taxon>Agaricomycetidae</taxon>
        <taxon>Agaricales</taxon>
        <taxon>Marasmiineae</taxon>
        <taxon>Mycenaceae</taxon>
        <taxon>Mycena</taxon>
    </lineage>
</organism>
<keyword evidence="2" id="KW-0012">Acyltransferase</keyword>